<dbReference type="PROSITE" id="PS50893">
    <property type="entry name" value="ABC_TRANSPORTER_2"/>
    <property type="match status" value="1"/>
</dbReference>
<dbReference type="Pfam" id="PF00005">
    <property type="entry name" value="ABC_tran"/>
    <property type="match status" value="1"/>
</dbReference>
<accession>A0A7X1CCS5</accession>
<dbReference type="InterPro" id="IPR003593">
    <property type="entry name" value="AAA+_ATPase"/>
</dbReference>
<dbReference type="RefSeq" id="WP_185417960.1">
    <property type="nucleotide sequence ID" value="NZ_JAASTX010000018.1"/>
</dbReference>
<dbReference type="PANTHER" id="PTHR42711:SF5">
    <property type="entry name" value="ABC TRANSPORTER ATP-BINDING PROTEIN NATA"/>
    <property type="match status" value="1"/>
</dbReference>
<keyword evidence="3" id="KW-0547">Nucleotide-binding</keyword>
<dbReference type="GO" id="GO:0016887">
    <property type="term" value="F:ATP hydrolysis activity"/>
    <property type="evidence" value="ECO:0007669"/>
    <property type="project" value="InterPro"/>
</dbReference>
<name>A0A7X1CCS5_9LIST</name>
<dbReference type="SUPFAM" id="SSF52540">
    <property type="entry name" value="P-loop containing nucleoside triphosphate hydrolases"/>
    <property type="match status" value="1"/>
</dbReference>
<comment type="caution">
    <text evidence="6">The sequence shown here is derived from an EMBL/GenBank/DDBJ whole genome shotgun (WGS) entry which is preliminary data.</text>
</comment>
<protein>
    <submittedName>
        <fullName evidence="6">ABC transporter ATP-binding protein</fullName>
    </submittedName>
</protein>
<dbReference type="AlphaFoldDB" id="A0A7X1CCS5"/>
<evidence type="ECO:0000256" key="3">
    <source>
        <dbReference type="ARBA" id="ARBA00022741"/>
    </source>
</evidence>
<dbReference type="SMART" id="SM00382">
    <property type="entry name" value="AAA"/>
    <property type="match status" value="1"/>
</dbReference>
<evidence type="ECO:0000256" key="4">
    <source>
        <dbReference type="ARBA" id="ARBA00022840"/>
    </source>
</evidence>
<sequence length="299" mass="34743">MNIIEIRNLTKIKKDKKILDNISFDVKSGEILAILGHNGAGKTTLINSIMRLTRYDGTINFSFQIGNLYKKIAYQMQSTSFENEAKVFEICKLYKKLLKTHVDIEDLLKKFNMQDSKNLFIKDLSGGQRQILAILLTLIGEPEVVIFDELTTGLDSLNRRRIWEILKNLNQERKITIILTSHFLEEVEYLANRVVILKHGEIEKIGYVNDIINEQFSDMKKIQFETKNLDQAKNLFGDHIKISGQVVSFVYKEDEEIEIFRKVQEIKGENIVMKRFSFEDAFLQMLGYQIAEEGEIVHE</sequence>
<dbReference type="GO" id="GO:0005524">
    <property type="term" value="F:ATP binding"/>
    <property type="evidence" value="ECO:0007669"/>
    <property type="project" value="UniProtKB-KW"/>
</dbReference>
<dbReference type="Gene3D" id="3.40.50.300">
    <property type="entry name" value="P-loop containing nucleotide triphosphate hydrolases"/>
    <property type="match status" value="1"/>
</dbReference>
<keyword evidence="4 6" id="KW-0067">ATP-binding</keyword>
<feature type="domain" description="ABC transporter" evidence="5">
    <location>
        <begin position="4"/>
        <end position="224"/>
    </location>
</feature>
<gene>
    <name evidence="6" type="ORF">HCI99_13155</name>
</gene>
<evidence type="ECO:0000313" key="7">
    <source>
        <dbReference type="Proteomes" id="UP000533953"/>
    </source>
</evidence>
<organism evidence="6 7">
    <name type="scientific">Listeria booriae</name>
    <dbReference type="NCBI Taxonomy" id="1552123"/>
    <lineage>
        <taxon>Bacteria</taxon>
        <taxon>Bacillati</taxon>
        <taxon>Bacillota</taxon>
        <taxon>Bacilli</taxon>
        <taxon>Bacillales</taxon>
        <taxon>Listeriaceae</taxon>
        <taxon>Listeria</taxon>
    </lineage>
</organism>
<evidence type="ECO:0000259" key="5">
    <source>
        <dbReference type="PROSITE" id="PS50893"/>
    </source>
</evidence>
<dbReference type="Proteomes" id="UP000533953">
    <property type="component" value="Unassembled WGS sequence"/>
</dbReference>
<dbReference type="PANTHER" id="PTHR42711">
    <property type="entry name" value="ABC TRANSPORTER ATP-BINDING PROTEIN"/>
    <property type="match status" value="1"/>
</dbReference>
<evidence type="ECO:0000256" key="1">
    <source>
        <dbReference type="ARBA" id="ARBA00005417"/>
    </source>
</evidence>
<comment type="similarity">
    <text evidence="1">Belongs to the ABC transporter superfamily.</text>
</comment>
<evidence type="ECO:0000256" key="2">
    <source>
        <dbReference type="ARBA" id="ARBA00022448"/>
    </source>
</evidence>
<dbReference type="InterPro" id="IPR003439">
    <property type="entry name" value="ABC_transporter-like_ATP-bd"/>
</dbReference>
<keyword evidence="2" id="KW-0813">Transport</keyword>
<proteinExistence type="inferred from homology"/>
<reference evidence="6 7" key="1">
    <citation type="submission" date="2020-03" db="EMBL/GenBank/DDBJ databases">
        <title>Soil Listeria distribution.</title>
        <authorList>
            <person name="Liao J."/>
            <person name="Wiedmann M."/>
        </authorList>
    </citation>
    <scope>NUCLEOTIDE SEQUENCE [LARGE SCALE GENOMIC DNA]</scope>
    <source>
        <strain evidence="6 7">FSL L7-1547</strain>
    </source>
</reference>
<dbReference type="EMBL" id="JAASTX010000018">
    <property type="protein sequence ID" value="MBC1492766.1"/>
    <property type="molecule type" value="Genomic_DNA"/>
</dbReference>
<evidence type="ECO:0000313" key="6">
    <source>
        <dbReference type="EMBL" id="MBC1492766.1"/>
    </source>
</evidence>
<dbReference type="InterPro" id="IPR027417">
    <property type="entry name" value="P-loop_NTPase"/>
</dbReference>
<dbReference type="InterPro" id="IPR050763">
    <property type="entry name" value="ABC_transporter_ATP-binding"/>
</dbReference>